<protein>
    <submittedName>
        <fullName evidence="1">Uncharacterized protein</fullName>
    </submittedName>
</protein>
<keyword evidence="2" id="KW-1185">Reference proteome</keyword>
<reference evidence="1" key="1">
    <citation type="submission" date="2021-03" db="EMBL/GenBank/DDBJ databases">
        <title>Chromosome level genome of the anhydrobiotic midge Polypedilum vanderplanki.</title>
        <authorList>
            <person name="Yoshida Y."/>
            <person name="Kikawada T."/>
            <person name="Gusev O."/>
        </authorList>
    </citation>
    <scope>NUCLEOTIDE SEQUENCE</scope>
    <source>
        <strain evidence="1">NIAS01</strain>
        <tissue evidence="1">Whole body or cell culture</tissue>
    </source>
</reference>
<dbReference type="EMBL" id="JADBJN010000004">
    <property type="protein sequence ID" value="KAG5669148.1"/>
    <property type="molecule type" value="Genomic_DNA"/>
</dbReference>
<name>A0A9J6BH28_POLVA</name>
<proteinExistence type="predicted"/>
<dbReference type="Proteomes" id="UP001107558">
    <property type="component" value="Chromosome 4"/>
</dbReference>
<accession>A0A9J6BH28</accession>
<evidence type="ECO:0000313" key="2">
    <source>
        <dbReference type="Proteomes" id="UP001107558"/>
    </source>
</evidence>
<organism evidence="1 2">
    <name type="scientific">Polypedilum vanderplanki</name>
    <name type="common">Sleeping chironomid midge</name>
    <dbReference type="NCBI Taxonomy" id="319348"/>
    <lineage>
        <taxon>Eukaryota</taxon>
        <taxon>Metazoa</taxon>
        <taxon>Ecdysozoa</taxon>
        <taxon>Arthropoda</taxon>
        <taxon>Hexapoda</taxon>
        <taxon>Insecta</taxon>
        <taxon>Pterygota</taxon>
        <taxon>Neoptera</taxon>
        <taxon>Endopterygota</taxon>
        <taxon>Diptera</taxon>
        <taxon>Nematocera</taxon>
        <taxon>Chironomoidea</taxon>
        <taxon>Chironomidae</taxon>
        <taxon>Chironominae</taxon>
        <taxon>Polypedilum</taxon>
        <taxon>Polypedilum</taxon>
    </lineage>
</organism>
<sequence length="136" mass="16281">MAINTQSHNSTFGNVFAKQFKFLTYVEEIETFDKVENLPSSPTFFYLLPDRRMFEIFITMDTISIDLVTRVLFSENFCGVYHLRLVNTFDLQSQKWENELENFNHFDDFCGCLMAFFVEFEIDWYFDNFGKIDSEF</sequence>
<comment type="caution">
    <text evidence="1">The sequence shown here is derived from an EMBL/GenBank/DDBJ whole genome shotgun (WGS) entry which is preliminary data.</text>
</comment>
<evidence type="ECO:0000313" key="1">
    <source>
        <dbReference type="EMBL" id="KAG5669148.1"/>
    </source>
</evidence>
<gene>
    <name evidence="1" type="ORF">PVAND_017043</name>
</gene>
<dbReference type="AlphaFoldDB" id="A0A9J6BH28"/>